<dbReference type="InterPro" id="IPR008407">
    <property type="entry name" value="Brnchd-chn_aa_trnsp_AzlD"/>
</dbReference>
<keyword evidence="1" id="KW-1133">Transmembrane helix</keyword>
<reference evidence="2" key="1">
    <citation type="submission" date="2024-05" db="EMBL/GenBank/DDBJ databases">
        <title>Campylobacter coli isolated from environmental waters in Slovenia.</title>
        <authorList>
            <person name="Zautner A.E."/>
            <person name="Bunk B."/>
            <person name="Riedel T."/>
            <person name="Sproeer C."/>
        </authorList>
    </citation>
    <scope>NUCLEOTIDE SEQUENCE</scope>
    <source>
        <strain evidence="2">CCS1377</strain>
    </source>
</reference>
<dbReference type="PIRSF" id="PIRSF003203">
    <property type="entry name" value="AzlD"/>
    <property type="match status" value="1"/>
</dbReference>
<dbReference type="Pfam" id="PF05437">
    <property type="entry name" value="AzlD"/>
    <property type="match status" value="1"/>
</dbReference>
<feature type="transmembrane region" description="Helical" evidence="1">
    <location>
        <begin position="6"/>
        <end position="27"/>
    </location>
</feature>
<organism evidence="2">
    <name type="scientific">Campylobacter sp. CCS1377</name>
    <dbReference type="NCBI Taxonomy" id="3158229"/>
    <lineage>
        <taxon>Bacteria</taxon>
        <taxon>Pseudomonadati</taxon>
        <taxon>Campylobacterota</taxon>
        <taxon>Epsilonproteobacteria</taxon>
        <taxon>Campylobacterales</taxon>
        <taxon>Campylobacteraceae</taxon>
        <taxon>Campylobacter</taxon>
    </lineage>
</organism>
<dbReference type="RefSeq" id="WP_134239084.1">
    <property type="nucleotide sequence ID" value="NZ_CP155620.1"/>
</dbReference>
<feature type="transmembrane region" description="Helical" evidence="1">
    <location>
        <begin position="87"/>
        <end position="104"/>
    </location>
</feature>
<proteinExistence type="predicted"/>
<feature type="transmembrane region" description="Helical" evidence="1">
    <location>
        <begin position="39"/>
        <end position="57"/>
    </location>
</feature>
<name>A0AAU7E4K0_9BACT</name>
<dbReference type="EMBL" id="CP155620">
    <property type="protein sequence ID" value="XBJ28868.1"/>
    <property type="molecule type" value="Genomic_DNA"/>
</dbReference>
<evidence type="ECO:0000313" key="2">
    <source>
        <dbReference type="EMBL" id="XBJ28868.1"/>
    </source>
</evidence>
<keyword evidence="1" id="KW-0812">Transmembrane</keyword>
<evidence type="ECO:0000256" key="1">
    <source>
        <dbReference type="SAM" id="Phobius"/>
    </source>
</evidence>
<accession>A0AAU7E4K0</accession>
<gene>
    <name evidence="2" type="ORF">AAH949_07190</name>
</gene>
<keyword evidence="1" id="KW-0472">Membrane</keyword>
<sequence>MFSATLLLIFAAFLGTYLTRVLAYLIFKNQNSNHRLDFIQKNMPLIIIIVLFFYTFYEVDFTQSPYGMNMILACIFVFLLHFKFKNALISIVLGTIFYIFILRIL</sequence>
<protein>
    <submittedName>
        <fullName evidence="2">AzlD domain-containing protein</fullName>
    </submittedName>
</protein>
<feature type="transmembrane region" description="Helical" evidence="1">
    <location>
        <begin position="63"/>
        <end position="80"/>
    </location>
</feature>
<dbReference type="AlphaFoldDB" id="A0AAU7E4K0"/>